<reference evidence="2" key="1">
    <citation type="submission" date="2015-09" db="EMBL/GenBank/DDBJ databases">
        <authorList>
            <person name="Rodrigo-Torres L."/>
            <person name="Arahal D.R."/>
        </authorList>
    </citation>
    <scope>NUCLEOTIDE SEQUENCE [LARGE SCALE GENOMIC DNA]</scope>
    <source>
        <strain evidence="2">CECT 4293</strain>
    </source>
</reference>
<dbReference type="RefSeq" id="WP_058273309.1">
    <property type="nucleotide sequence ID" value="NZ_CYPS01000036.1"/>
</dbReference>
<organism evidence="1 2">
    <name type="scientific">Ruegeria atlantica</name>
    <dbReference type="NCBI Taxonomy" id="81569"/>
    <lineage>
        <taxon>Bacteria</taxon>
        <taxon>Pseudomonadati</taxon>
        <taxon>Pseudomonadota</taxon>
        <taxon>Alphaproteobacteria</taxon>
        <taxon>Rhodobacterales</taxon>
        <taxon>Roseobacteraceae</taxon>
        <taxon>Ruegeria</taxon>
    </lineage>
</organism>
<accession>A0A0P1E504</accession>
<evidence type="ECO:0008006" key="3">
    <source>
        <dbReference type="Google" id="ProtNLM"/>
    </source>
</evidence>
<proteinExistence type="predicted"/>
<sequence>MIDTAPAIADPAPVCLFAFNRPDHTERTLRALAASPLAARTDVIAYLDGPRSADDVIPVAETRKVIEAQTGFATLTLRARDANAGLAQSIQEGVTATMQSYGRAIVVEDDIVTSPAFLTYMNRALDRYQDDPRVWHIAGFNEDLPPLLDRRGAVFWRFMSCWGWASWADRWQHFERDPKKLVQQFSDDDIHRFNLSGAEDLWGQVQGNLRGDIRTWAIFWYATIFRQDGLCLSPCRSFAENIGLDGSGTHCGPVDEVKPKDLCHDFDLPLPDDVTEDKVALEALRAHFSYRPDRLTRLRRKIRRLGAKLLG</sequence>
<dbReference type="Gene3D" id="3.90.550.10">
    <property type="entry name" value="Spore Coat Polysaccharide Biosynthesis Protein SpsA, Chain A"/>
    <property type="match status" value="1"/>
</dbReference>
<keyword evidence="2" id="KW-1185">Reference proteome</keyword>
<dbReference type="Proteomes" id="UP000050786">
    <property type="component" value="Unassembled WGS sequence"/>
</dbReference>
<dbReference type="EMBL" id="CYPS01000036">
    <property type="protein sequence ID" value="CUH43274.1"/>
    <property type="molecule type" value="Genomic_DNA"/>
</dbReference>
<dbReference type="SUPFAM" id="SSF53448">
    <property type="entry name" value="Nucleotide-diphospho-sugar transferases"/>
    <property type="match status" value="1"/>
</dbReference>
<name>A0A0P1E504_9RHOB</name>
<dbReference type="AlphaFoldDB" id="A0A0P1E504"/>
<evidence type="ECO:0000313" key="1">
    <source>
        <dbReference type="EMBL" id="CUH43274.1"/>
    </source>
</evidence>
<gene>
    <name evidence="1" type="ORF">RUM4293_02167</name>
</gene>
<protein>
    <recommendedName>
        <fullName evidence="3">Sugar transferase</fullName>
    </recommendedName>
</protein>
<dbReference type="InterPro" id="IPR029044">
    <property type="entry name" value="Nucleotide-diphossugar_trans"/>
</dbReference>
<evidence type="ECO:0000313" key="2">
    <source>
        <dbReference type="Proteomes" id="UP000050786"/>
    </source>
</evidence>